<comment type="subcellular location">
    <subcellularLocation>
        <location evidence="1">Cell membrane</location>
        <topology evidence="1">Multi-pass membrane protein</topology>
    </subcellularLocation>
</comment>
<evidence type="ECO:0000256" key="3">
    <source>
        <dbReference type="ARBA" id="ARBA00022692"/>
    </source>
</evidence>
<gene>
    <name evidence="7" type="ORF">QQ002_02935</name>
    <name evidence="8" type="ORF">QQX10_03085</name>
</gene>
<dbReference type="PANTHER" id="PTHR33545:SF5">
    <property type="entry name" value="UPF0750 MEMBRANE PROTEIN YITT"/>
    <property type="match status" value="1"/>
</dbReference>
<evidence type="ECO:0000313" key="9">
    <source>
        <dbReference type="Proteomes" id="UP001172737"/>
    </source>
</evidence>
<keyword evidence="9" id="KW-1185">Reference proteome</keyword>
<evidence type="ECO:0000313" key="10">
    <source>
        <dbReference type="Proteomes" id="UP001172756"/>
    </source>
</evidence>
<evidence type="ECO:0000256" key="1">
    <source>
        <dbReference type="ARBA" id="ARBA00004651"/>
    </source>
</evidence>
<evidence type="ECO:0000256" key="5">
    <source>
        <dbReference type="ARBA" id="ARBA00023136"/>
    </source>
</evidence>
<proteinExistence type="predicted"/>
<feature type="transmembrane region" description="Helical" evidence="6">
    <location>
        <begin position="114"/>
        <end position="132"/>
    </location>
</feature>
<dbReference type="Pfam" id="PF02588">
    <property type="entry name" value="YitT_membrane"/>
    <property type="match status" value="1"/>
</dbReference>
<dbReference type="RefSeq" id="WP_301120075.1">
    <property type="nucleotide sequence ID" value="NZ_JAUHPX010000001.1"/>
</dbReference>
<feature type="transmembrane region" description="Helical" evidence="6">
    <location>
        <begin position="59"/>
        <end position="77"/>
    </location>
</feature>
<evidence type="ECO:0000313" key="8">
    <source>
        <dbReference type="EMBL" id="MDN4487146.1"/>
    </source>
</evidence>
<evidence type="ECO:0000256" key="6">
    <source>
        <dbReference type="SAM" id="Phobius"/>
    </source>
</evidence>
<keyword evidence="5 6" id="KW-0472">Membrane</keyword>
<dbReference type="GO" id="GO:0005886">
    <property type="term" value="C:plasma membrane"/>
    <property type="evidence" value="ECO:0007669"/>
    <property type="project" value="UniProtKB-SubCell"/>
</dbReference>
<feature type="transmembrane region" description="Helical" evidence="6">
    <location>
        <begin position="178"/>
        <end position="196"/>
    </location>
</feature>
<feature type="transmembrane region" description="Helical" evidence="6">
    <location>
        <begin position="153"/>
        <end position="172"/>
    </location>
</feature>
<dbReference type="Proteomes" id="UP001172737">
    <property type="component" value="Unassembled WGS sequence"/>
</dbReference>
<dbReference type="InterPro" id="IPR051461">
    <property type="entry name" value="UPF0750_membrane"/>
</dbReference>
<protein>
    <submittedName>
        <fullName evidence="8">YitT family protein</fullName>
    </submittedName>
</protein>
<keyword evidence="2" id="KW-1003">Cell membrane</keyword>
<dbReference type="Proteomes" id="UP001172756">
    <property type="component" value="Unassembled WGS sequence"/>
</dbReference>
<evidence type="ECO:0000313" key="7">
    <source>
        <dbReference type="EMBL" id="MDN4482492.1"/>
    </source>
</evidence>
<comment type="caution">
    <text evidence="8">The sequence shown here is derived from an EMBL/GenBank/DDBJ whole genome shotgun (WGS) entry which is preliminary data.</text>
</comment>
<organism evidence="8 9">
    <name type="scientific">Demequina lignilytica</name>
    <dbReference type="NCBI Taxonomy" id="3051663"/>
    <lineage>
        <taxon>Bacteria</taxon>
        <taxon>Bacillati</taxon>
        <taxon>Actinomycetota</taxon>
        <taxon>Actinomycetes</taxon>
        <taxon>Micrococcales</taxon>
        <taxon>Demequinaceae</taxon>
        <taxon>Demequina</taxon>
    </lineage>
</organism>
<accession>A0AAW7M8N1</accession>
<dbReference type="AlphaFoldDB" id="A0AAW7M8N1"/>
<evidence type="ECO:0000256" key="2">
    <source>
        <dbReference type="ARBA" id="ARBA00022475"/>
    </source>
</evidence>
<dbReference type="EMBL" id="JAUHQB010000001">
    <property type="protein sequence ID" value="MDN4482492.1"/>
    <property type="molecule type" value="Genomic_DNA"/>
</dbReference>
<keyword evidence="3 6" id="KW-0812">Transmembrane</keyword>
<keyword evidence="4 6" id="KW-1133">Transmembrane helix</keyword>
<feature type="transmembrane region" description="Helical" evidence="6">
    <location>
        <begin position="84"/>
        <end position="102"/>
    </location>
</feature>
<name>A0AAW7M8N1_9MICO</name>
<evidence type="ECO:0000256" key="4">
    <source>
        <dbReference type="ARBA" id="ARBA00022989"/>
    </source>
</evidence>
<dbReference type="EMBL" id="JAUHPX010000001">
    <property type="protein sequence ID" value="MDN4487146.1"/>
    <property type="molecule type" value="Genomic_DNA"/>
</dbReference>
<dbReference type="InterPro" id="IPR003740">
    <property type="entry name" value="YitT"/>
</dbReference>
<reference evidence="8" key="1">
    <citation type="submission" date="2023-06" db="EMBL/GenBank/DDBJ databases">
        <title>Sysu t00039.</title>
        <authorList>
            <person name="Gao L."/>
            <person name="Fang B.-Z."/>
            <person name="Li W.-J."/>
        </authorList>
    </citation>
    <scope>NUCLEOTIDE SEQUENCE</scope>
    <source>
        <strain evidence="8">SYSU T00039</strain>
    </source>
</reference>
<dbReference type="PANTHER" id="PTHR33545">
    <property type="entry name" value="UPF0750 MEMBRANE PROTEIN YITT-RELATED"/>
    <property type="match status" value="1"/>
</dbReference>
<sequence>MTEPTTAPAGTPHTVLEDVVGVLTGCTLLGVGLVLLKAGGLVTGGTAGLSLLLSYAMHVPLPVLLILVNLPFIALAAWKSGWTFALRSAATVGLVSITSAVAQQFLHIENVDTVFAAIAANVICGVGILIIFRHKSSVGGFSVIAVMLQERTRIRAGHVLMVLDTSVILLSFTVREPWVVAISALGAIALSVIITMNHKPGRYTGY</sequence>
<reference evidence="7 10" key="2">
    <citation type="submission" date="2023-06" db="EMBL/GenBank/DDBJ databases">
        <title>SYSU T0a273.</title>
        <authorList>
            <person name="Gao L."/>
            <person name="Fang B.-Z."/>
            <person name="Li W.-J."/>
        </authorList>
    </citation>
    <scope>NUCLEOTIDE SEQUENCE [LARGE SCALE GENOMIC DNA]</scope>
    <source>
        <strain evidence="7 10">SYSU T0a273</strain>
    </source>
</reference>